<protein>
    <submittedName>
        <fullName evidence="18">Polysaccharide biosynthesis tyrosine autokinase</fullName>
        <ecNumber evidence="18">2.7.10.2</ecNumber>
    </submittedName>
</protein>
<evidence type="ECO:0000256" key="14">
    <source>
        <dbReference type="SAM" id="Phobius"/>
    </source>
</evidence>
<name>A0A833N3R7_9BACT</name>
<evidence type="ECO:0000256" key="2">
    <source>
        <dbReference type="ARBA" id="ARBA00008883"/>
    </source>
</evidence>
<evidence type="ECO:0000259" key="17">
    <source>
        <dbReference type="Pfam" id="PF13807"/>
    </source>
</evidence>
<gene>
    <name evidence="18" type="ORF">GCL57_06730</name>
</gene>
<feature type="domain" description="Tyrosine-protein kinase G-rich" evidence="17">
    <location>
        <begin position="401"/>
        <end position="478"/>
    </location>
</feature>
<evidence type="ECO:0000256" key="13">
    <source>
        <dbReference type="ARBA" id="ARBA00053015"/>
    </source>
</evidence>
<keyword evidence="6 14" id="KW-0812">Transmembrane</keyword>
<feature type="transmembrane region" description="Helical" evidence="14">
    <location>
        <begin position="455"/>
        <end position="476"/>
    </location>
</feature>
<keyword evidence="10 14" id="KW-1133">Transmembrane helix</keyword>
<proteinExistence type="inferred from homology"/>
<dbReference type="InterPro" id="IPR050445">
    <property type="entry name" value="Bact_polysacc_biosynth/exp"/>
</dbReference>
<comment type="similarity">
    <text evidence="2">Belongs to the etk/wzc family.</text>
</comment>
<evidence type="ECO:0000256" key="6">
    <source>
        <dbReference type="ARBA" id="ARBA00022692"/>
    </source>
</evidence>
<evidence type="ECO:0000256" key="12">
    <source>
        <dbReference type="ARBA" id="ARBA00023137"/>
    </source>
</evidence>
<dbReference type="GO" id="GO:0004715">
    <property type="term" value="F:non-membrane spanning protein tyrosine kinase activity"/>
    <property type="evidence" value="ECO:0007669"/>
    <property type="project" value="UniProtKB-EC"/>
</dbReference>
<evidence type="ECO:0000256" key="8">
    <source>
        <dbReference type="ARBA" id="ARBA00022777"/>
    </source>
</evidence>
<dbReference type="Gene3D" id="3.40.50.300">
    <property type="entry name" value="P-loop containing nucleotide triphosphate hydrolases"/>
    <property type="match status" value="1"/>
</dbReference>
<comment type="caution">
    <text evidence="18">The sequence shown here is derived from an EMBL/GenBank/DDBJ whole genome shotgun (WGS) entry which is preliminary data.</text>
</comment>
<dbReference type="InterPro" id="IPR003856">
    <property type="entry name" value="LPS_length_determ_N"/>
</dbReference>
<dbReference type="InterPro" id="IPR032807">
    <property type="entry name" value="GNVR"/>
</dbReference>
<dbReference type="Pfam" id="PF13807">
    <property type="entry name" value="GNVR"/>
    <property type="match status" value="1"/>
</dbReference>
<dbReference type="GO" id="GO:0005524">
    <property type="term" value="F:ATP binding"/>
    <property type="evidence" value="ECO:0007669"/>
    <property type="project" value="UniProtKB-KW"/>
</dbReference>
<keyword evidence="4" id="KW-0997">Cell inner membrane</keyword>
<keyword evidence="11 14" id="KW-0472">Membrane</keyword>
<dbReference type="InterPro" id="IPR005702">
    <property type="entry name" value="Wzc-like_C"/>
</dbReference>
<keyword evidence="12" id="KW-0829">Tyrosine-protein kinase</keyword>
<evidence type="ECO:0000259" key="15">
    <source>
        <dbReference type="Pfam" id="PF02706"/>
    </source>
</evidence>
<feature type="domain" description="AAA" evidence="16">
    <location>
        <begin position="555"/>
        <end position="679"/>
    </location>
</feature>
<comment type="catalytic activity">
    <reaction evidence="13">
        <text>L-tyrosyl-[protein] + ATP = O-phospho-L-tyrosyl-[protein] + ADP + H(+)</text>
        <dbReference type="Rhea" id="RHEA:10596"/>
        <dbReference type="Rhea" id="RHEA-COMP:10136"/>
        <dbReference type="Rhea" id="RHEA-COMP:20101"/>
        <dbReference type="ChEBI" id="CHEBI:15378"/>
        <dbReference type="ChEBI" id="CHEBI:30616"/>
        <dbReference type="ChEBI" id="CHEBI:46858"/>
        <dbReference type="ChEBI" id="CHEBI:61978"/>
        <dbReference type="ChEBI" id="CHEBI:456216"/>
    </reaction>
</comment>
<evidence type="ECO:0000256" key="11">
    <source>
        <dbReference type="ARBA" id="ARBA00023136"/>
    </source>
</evidence>
<keyword evidence="9" id="KW-0067">ATP-binding</keyword>
<evidence type="ECO:0000256" key="5">
    <source>
        <dbReference type="ARBA" id="ARBA00022679"/>
    </source>
</evidence>
<dbReference type="AlphaFoldDB" id="A0A833N3R7"/>
<evidence type="ECO:0000256" key="10">
    <source>
        <dbReference type="ARBA" id="ARBA00022989"/>
    </source>
</evidence>
<evidence type="ECO:0000256" key="3">
    <source>
        <dbReference type="ARBA" id="ARBA00022475"/>
    </source>
</evidence>
<dbReference type="Proteomes" id="UP000442694">
    <property type="component" value="Unassembled WGS sequence"/>
</dbReference>
<evidence type="ECO:0000256" key="9">
    <source>
        <dbReference type="ARBA" id="ARBA00022840"/>
    </source>
</evidence>
<evidence type="ECO:0000313" key="19">
    <source>
        <dbReference type="Proteomes" id="UP000442694"/>
    </source>
</evidence>
<keyword evidence="7" id="KW-0547">Nucleotide-binding</keyword>
<dbReference type="SUPFAM" id="SSF52540">
    <property type="entry name" value="P-loop containing nucleoside triphosphate hydrolases"/>
    <property type="match status" value="1"/>
</dbReference>
<dbReference type="Pfam" id="PF23607">
    <property type="entry name" value="WZC_N"/>
    <property type="match status" value="1"/>
</dbReference>
<feature type="domain" description="Polysaccharide chain length determinant N-terminal" evidence="15">
    <location>
        <begin position="19"/>
        <end position="113"/>
    </location>
</feature>
<dbReference type="PANTHER" id="PTHR32309:SF32">
    <property type="entry name" value="TYROSINE-PROTEIN KINASE ETK-RELATED"/>
    <property type="match status" value="1"/>
</dbReference>
<organism evidence="18 19">
    <name type="scientific">Fluviispira multicolorata</name>
    <dbReference type="NCBI Taxonomy" id="2654512"/>
    <lineage>
        <taxon>Bacteria</taxon>
        <taxon>Pseudomonadati</taxon>
        <taxon>Bdellovibrionota</taxon>
        <taxon>Oligoflexia</taxon>
        <taxon>Silvanigrellales</taxon>
        <taxon>Silvanigrellaceae</taxon>
        <taxon>Fluviispira</taxon>
    </lineage>
</organism>
<dbReference type="InterPro" id="IPR027417">
    <property type="entry name" value="P-loop_NTPase"/>
</dbReference>
<evidence type="ECO:0000313" key="18">
    <source>
        <dbReference type="EMBL" id="KAB8030664.1"/>
    </source>
</evidence>
<dbReference type="InterPro" id="IPR025669">
    <property type="entry name" value="AAA_dom"/>
</dbReference>
<evidence type="ECO:0000256" key="4">
    <source>
        <dbReference type="ARBA" id="ARBA00022519"/>
    </source>
</evidence>
<keyword evidence="19" id="KW-1185">Reference proteome</keyword>
<dbReference type="Pfam" id="PF02706">
    <property type="entry name" value="Wzz"/>
    <property type="match status" value="1"/>
</dbReference>
<keyword evidence="3" id="KW-1003">Cell membrane</keyword>
<dbReference type="EC" id="2.7.10.2" evidence="18"/>
<reference evidence="18 19" key="1">
    <citation type="submission" date="2019-10" db="EMBL/GenBank/DDBJ databases">
        <title>New genus of Silvanigrellaceae.</title>
        <authorList>
            <person name="Pitt A."/>
            <person name="Hahn M.W."/>
        </authorList>
    </citation>
    <scope>NUCLEOTIDE SEQUENCE [LARGE SCALE GENOMIC DNA]</scope>
    <source>
        <strain evidence="18 19">33A1-SZDP</strain>
    </source>
</reference>
<keyword evidence="5 18" id="KW-0808">Transferase</keyword>
<dbReference type="RefSeq" id="WP_152212592.1">
    <property type="nucleotide sequence ID" value="NZ_WFLN01000006.1"/>
</dbReference>
<evidence type="ECO:0000256" key="1">
    <source>
        <dbReference type="ARBA" id="ARBA00004429"/>
    </source>
</evidence>
<dbReference type="NCBIfam" id="TIGR01007">
    <property type="entry name" value="eps_fam"/>
    <property type="match status" value="1"/>
</dbReference>
<accession>A0A833N3R7</accession>
<keyword evidence="8 18" id="KW-0418">Kinase</keyword>
<dbReference type="PANTHER" id="PTHR32309">
    <property type="entry name" value="TYROSINE-PROTEIN KINASE"/>
    <property type="match status" value="1"/>
</dbReference>
<dbReference type="EMBL" id="WFLN01000006">
    <property type="protein sequence ID" value="KAB8030664.1"/>
    <property type="molecule type" value="Genomic_DNA"/>
</dbReference>
<dbReference type="CDD" id="cd05387">
    <property type="entry name" value="BY-kinase"/>
    <property type="match status" value="1"/>
</dbReference>
<evidence type="ECO:0000259" key="16">
    <source>
        <dbReference type="Pfam" id="PF13614"/>
    </source>
</evidence>
<evidence type="ECO:0000256" key="7">
    <source>
        <dbReference type="ARBA" id="ARBA00022741"/>
    </source>
</evidence>
<feature type="transmembrane region" description="Helical" evidence="14">
    <location>
        <begin position="34"/>
        <end position="53"/>
    </location>
</feature>
<dbReference type="Pfam" id="PF13614">
    <property type="entry name" value="AAA_31"/>
    <property type="match status" value="1"/>
</dbReference>
<dbReference type="GO" id="GO:0005886">
    <property type="term" value="C:plasma membrane"/>
    <property type="evidence" value="ECO:0007669"/>
    <property type="project" value="UniProtKB-SubCell"/>
</dbReference>
<sequence>MSEFVKSRSQVDKKDTVEFIDVRQLLSQILDNKLIILVSIIICLILVSIYCIFRMPQYSTSVLVTTNASKGSGNLSSVVGKVIPVLGSDDGSAERYSEILKSYVVIEPVIKSLGLDIIVEPNYFPFIGKKIYYSNLRSFTRENEIVDPVLGLSSFAWGGEKIQILKFEIPNKYINSMFKIVNLGNNSFSLIAPSGKEVLKGKLNEFIQMPLGNGTIKIYVKSINSRIGVAFNLQKINLEDSIKRVLTDLNVTAAGKKTDLTSLTFKGYDPEKITLIINAIADSSVQQDILQKQDQAKKTLNFLRAQEPSVRKDLLKAETELNQYRAKSGNVALEQETKITMENIARIQDSISKFLVQKGQLEQKYTTDSLQIKDVETTLAQLQLEKTKYERKLKDLPSADQIALGLMREVQIQNQIYINLIEKIQQFELLKAGTVGDVAVINYAQIPLRDNNKSFIYFSLFSTISSFLAAVSYIIVRKILFAGIEDFEVIENKYDIRSLSSILLSKNHELQKIMFKSGKINYLKFLSEIDPYDVVVEGFRSLRTNLLFELTPENNIIAISGPNPNVGKSFVSANIANIFTETGKKVLLIDGDMRQGNIESFFQNNLSKIGFCNYIEGQNDLNEIIQKTRISNLDFIPRGRYKNVKSEFQFKDKVKDFLKNISKEYDYIIIDTAPFMSVTDTFEFCRYSKLSLIVFGFSEHHEKEIREYKRKFENANITIYGFIMNKIIESKSNLGSNYSFSSRYEQKN</sequence>
<comment type="subcellular location">
    <subcellularLocation>
        <location evidence="1">Cell inner membrane</location>
        <topology evidence="1">Multi-pass membrane protein</topology>
    </subcellularLocation>
</comment>